<accession>A0A398DMQ5</accession>
<dbReference type="PROSITE" id="PS51257">
    <property type="entry name" value="PROKAR_LIPOPROTEIN"/>
    <property type="match status" value="1"/>
</dbReference>
<feature type="transmembrane region" description="Helical" evidence="1">
    <location>
        <begin position="111"/>
        <end position="136"/>
    </location>
</feature>
<protein>
    <submittedName>
        <fullName evidence="3">Uncharacterized protein</fullName>
    </submittedName>
</protein>
<feature type="transmembrane region" description="Helical" evidence="1">
    <location>
        <begin position="171"/>
        <end position="197"/>
    </location>
</feature>
<evidence type="ECO:0000313" key="5">
    <source>
        <dbReference type="Proteomes" id="UP000266489"/>
    </source>
</evidence>
<accession>A0A398D074</accession>
<keyword evidence="1" id="KW-0812">Transmembrane</keyword>
<gene>
    <name evidence="3" type="ORF">SMC5_03570</name>
    <name evidence="2" type="ORF">SMC6_03310</name>
</gene>
<keyword evidence="1" id="KW-0472">Membrane</keyword>
<feature type="transmembrane region" description="Helical" evidence="1">
    <location>
        <begin position="12"/>
        <end position="37"/>
    </location>
</feature>
<keyword evidence="4" id="KW-1185">Reference proteome</keyword>
<sequence length="280" mass="30755">MNRLIREQVRSILSLWGFWSACAVVAVILVVSVIRFAGYSYSYVPNPNDPGPGILVTGGSRYALFVRAFEGMDFIFPLACSLAVGASFAIDRKTKVAQYILTRGFRKWRYLLAKGAAMILCSILLIVLVQGVTWIASSALARYPTVQSFETAGGRAGSVDDLFFHQAPGQYTFMIALLQLMTAGTVATIPLLAAALGGSSWVAVLSTPATWLLAEYAFNGNALVFLYPGFRATKLWWDPSLFQKPVMCPPLLQSSFVYWALILFFNVALAAFVYLRQEEA</sequence>
<evidence type="ECO:0000313" key="3">
    <source>
        <dbReference type="EMBL" id="RIE12534.1"/>
    </source>
</evidence>
<dbReference type="EMBL" id="QXIU01000091">
    <property type="protein sequence ID" value="RIE12534.1"/>
    <property type="molecule type" value="Genomic_DNA"/>
</dbReference>
<comment type="caution">
    <text evidence="3">The sequence shown here is derived from an EMBL/GenBank/DDBJ whole genome shotgun (WGS) entry which is preliminary data.</text>
</comment>
<evidence type="ECO:0000256" key="1">
    <source>
        <dbReference type="SAM" id="Phobius"/>
    </source>
</evidence>
<feature type="transmembrane region" description="Helical" evidence="1">
    <location>
        <begin position="256"/>
        <end position="275"/>
    </location>
</feature>
<keyword evidence="1" id="KW-1133">Transmembrane helix</keyword>
<dbReference type="Proteomes" id="UP000266260">
    <property type="component" value="Unassembled WGS sequence"/>
</dbReference>
<name>A0A398DMQ5_9BACT</name>
<evidence type="ECO:0000313" key="2">
    <source>
        <dbReference type="EMBL" id="RIE08976.1"/>
    </source>
</evidence>
<feature type="transmembrane region" description="Helical" evidence="1">
    <location>
        <begin position="209"/>
        <end position="230"/>
    </location>
</feature>
<dbReference type="RefSeq" id="WP_119119623.1">
    <property type="nucleotide sequence ID" value="NZ_QXIT01000061.1"/>
</dbReference>
<feature type="transmembrane region" description="Helical" evidence="1">
    <location>
        <begin position="74"/>
        <end position="90"/>
    </location>
</feature>
<dbReference type="EMBL" id="QXIT01000061">
    <property type="protein sequence ID" value="RIE08976.1"/>
    <property type="molecule type" value="Genomic_DNA"/>
</dbReference>
<reference evidence="4 5" key="1">
    <citation type="submission" date="2018-09" db="EMBL/GenBank/DDBJ databases">
        <title>Discovery and Ecogenomic Context for Candidatus Cryosericales, a Global Caldiserica Order Active in Thawing Permafrost.</title>
        <authorList>
            <person name="Martinez M.A."/>
            <person name="Woodcroft B.J."/>
            <person name="Ignacio Espinoza J.C."/>
            <person name="Zayed A."/>
            <person name="Singleton C.M."/>
            <person name="Boyd J."/>
            <person name="Li Y.-F."/>
            <person name="Purvine S."/>
            <person name="Maughan H."/>
            <person name="Hodgkins S.B."/>
            <person name="Anderson D."/>
            <person name="Sederholm M."/>
            <person name="Temperton B."/>
            <person name="Saleska S.R."/>
            <person name="Tyson G.W."/>
            <person name="Rich V.I."/>
        </authorList>
    </citation>
    <scope>NUCLEOTIDE SEQUENCE [LARGE SCALE GENOMIC DNA]</scope>
    <source>
        <strain evidence="3 5">SMC5</strain>
        <strain evidence="2 4">SMC6</strain>
    </source>
</reference>
<dbReference type="AlphaFoldDB" id="A0A398DMQ5"/>
<organism evidence="3 5">
    <name type="scientific">Candidatus Cryosericum odellii</name>
    <dbReference type="NCBI Taxonomy" id="2290917"/>
    <lineage>
        <taxon>Bacteria</taxon>
        <taxon>Pseudomonadati</taxon>
        <taxon>Caldisericota/Cryosericota group</taxon>
        <taxon>Candidatus Cryosericota</taxon>
        <taxon>Candidatus Cryosericia</taxon>
        <taxon>Candidatus Cryosericales</taxon>
        <taxon>Candidatus Cryosericaceae</taxon>
        <taxon>Candidatus Cryosericum</taxon>
    </lineage>
</organism>
<evidence type="ECO:0000313" key="4">
    <source>
        <dbReference type="Proteomes" id="UP000266260"/>
    </source>
</evidence>
<proteinExistence type="predicted"/>
<dbReference type="Proteomes" id="UP000266489">
    <property type="component" value="Unassembled WGS sequence"/>
</dbReference>